<organism evidence="5 6">
    <name type="scientific">Bifidobacterium simiarum</name>
    <dbReference type="NCBI Taxonomy" id="2045441"/>
    <lineage>
        <taxon>Bacteria</taxon>
        <taxon>Bacillati</taxon>
        <taxon>Actinomycetota</taxon>
        <taxon>Actinomycetes</taxon>
        <taxon>Bifidobacteriales</taxon>
        <taxon>Bifidobacteriaceae</taxon>
        <taxon>Bifidobacterium</taxon>
    </lineage>
</organism>
<dbReference type="PANTHER" id="PTHR33392:SF6">
    <property type="entry name" value="POLYISOPRENYL-TEICHOIC ACID--PEPTIDOGLYCAN TEICHOIC ACID TRANSFERASE TAGU"/>
    <property type="match status" value="1"/>
</dbReference>
<dbReference type="InterPro" id="IPR050922">
    <property type="entry name" value="LytR/CpsA/Psr_CW_biosynth"/>
</dbReference>
<sequence length="430" mass="47770">MTRPSTSSPSSRRAGIRGVLSRFTIRRPDDQPDGQSDDQTSNRPDDRLSAGQTDDGRSNGRPDDQPVAAPVRERRRHTRQVVMRRIGRHTRPRPETPLSRLADRFLRLSPIRKIIVCLLTVIVTLTMGTGVAAAAMIGVGSSHVHAGMDRGTARETLTYEGKRYVLNKNIVTFMFLGFDGRNKNGMDGQTDVIMVAAFDTKSGKATIITVPRDSMVSSPYYVGNVKLQDNMAMPICLSYAFAGGGDRGRAVVAQKVSEILGGVAIPYHYMLDYNGLPEINDAVGGVTLTPIQTIPDTSIEKGRQITLRGWESERYIRWRDHTTLQSPLDRQHRQVHYAKSFLAQAKHKFGRNVFSAVGTVNVAKKWSYTNTGSAELMYYAVTALGSDNLTDLPMVQLKGDLRRSGKHARFYLNRDAVRKVVVQTFYTPAQ</sequence>
<feature type="compositionally biased region" description="Low complexity" evidence="2">
    <location>
        <begin position="1"/>
        <end position="13"/>
    </location>
</feature>
<comment type="similarity">
    <text evidence="1">Belongs to the LytR/CpsA/Psr (LCP) family.</text>
</comment>
<evidence type="ECO:0000256" key="1">
    <source>
        <dbReference type="ARBA" id="ARBA00006068"/>
    </source>
</evidence>
<evidence type="ECO:0000256" key="3">
    <source>
        <dbReference type="SAM" id="Phobius"/>
    </source>
</evidence>
<accession>A0A2M9HF22</accession>
<dbReference type="AlphaFoldDB" id="A0A2M9HF22"/>
<dbReference type="OrthoDB" id="9782542at2"/>
<proteinExistence type="inferred from homology"/>
<evidence type="ECO:0000259" key="4">
    <source>
        <dbReference type="Pfam" id="PF03816"/>
    </source>
</evidence>
<dbReference type="Proteomes" id="UP000231451">
    <property type="component" value="Unassembled WGS sequence"/>
</dbReference>
<feature type="domain" description="Cell envelope-related transcriptional attenuator" evidence="4">
    <location>
        <begin position="190"/>
        <end position="346"/>
    </location>
</feature>
<dbReference type="Gene3D" id="3.40.630.190">
    <property type="entry name" value="LCP protein"/>
    <property type="match status" value="1"/>
</dbReference>
<dbReference type="EMBL" id="PEBK01000004">
    <property type="protein sequence ID" value="PJM75402.1"/>
    <property type="molecule type" value="Genomic_DNA"/>
</dbReference>
<dbReference type="InterPro" id="IPR004474">
    <property type="entry name" value="LytR_CpsA_psr"/>
</dbReference>
<protein>
    <recommendedName>
        <fullName evidence="4">Cell envelope-related transcriptional attenuator domain-containing protein</fullName>
    </recommendedName>
</protein>
<feature type="region of interest" description="Disordered" evidence="2">
    <location>
        <begin position="1"/>
        <end position="78"/>
    </location>
</feature>
<name>A0A2M9HF22_9BIFI</name>
<keyword evidence="6" id="KW-1185">Reference proteome</keyword>
<evidence type="ECO:0000256" key="2">
    <source>
        <dbReference type="SAM" id="MobiDB-lite"/>
    </source>
</evidence>
<comment type="caution">
    <text evidence="5">The sequence shown here is derived from an EMBL/GenBank/DDBJ whole genome shotgun (WGS) entry which is preliminary data.</text>
</comment>
<reference evidence="5 6" key="1">
    <citation type="submission" date="2017-10" db="EMBL/GenBank/DDBJ databases">
        <title>Draft genome sequences of strains TRE 1, TRE 9, TRE H and TRI 7, isolated from tamarins, belonging to four potential novel Bifidobacterium species.</title>
        <authorList>
            <person name="Mattarelli P."/>
            <person name="Modesto M."/>
            <person name="Puglisi E."/>
            <person name="Morelli L."/>
            <person name="Spezio C."/>
            <person name="Bonetti A."/>
            <person name="Sandri C."/>
        </authorList>
    </citation>
    <scope>NUCLEOTIDE SEQUENCE [LARGE SCALE GENOMIC DNA]</scope>
    <source>
        <strain evidence="6">TRI7</strain>
    </source>
</reference>
<feature type="transmembrane region" description="Helical" evidence="3">
    <location>
        <begin position="114"/>
        <end position="139"/>
    </location>
</feature>
<keyword evidence="3" id="KW-1133">Transmembrane helix</keyword>
<feature type="compositionally biased region" description="Basic and acidic residues" evidence="2">
    <location>
        <begin position="43"/>
        <end position="64"/>
    </location>
</feature>
<dbReference type="PANTHER" id="PTHR33392">
    <property type="entry name" value="POLYISOPRENYL-TEICHOIC ACID--PEPTIDOGLYCAN TEICHOIC ACID TRANSFERASE TAGU"/>
    <property type="match status" value="1"/>
</dbReference>
<keyword evidence="3" id="KW-0472">Membrane</keyword>
<evidence type="ECO:0000313" key="6">
    <source>
        <dbReference type="Proteomes" id="UP000231451"/>
    </source>
</evidence>
<keyword evidence="3" id="KW-0812">Transmembrane</keyword>
<dbReference type="Pfam" id="PF03816">
    <property type="entry name" value="LytR_cpsA_psr"/>
    <property type="match status" value="1"/>
</dbReference>
<gene>
    <name evidence="5" type="ORF">CSQ87_05175</name>
</gene>
<evidence type="ECO:0000313" key="5">
    <source>
        <dbReference type="EMBL" id="PJM75402.1"/>
    </source>
</evidence>